<reference evidence="2" key="2">
    <citation type="journal article" date="2023" name="IMA Fungus">
        <title>Comparative genomic study of the Penicillium genus elucidates a diverse pangenome and 15 lateral gene transfer events.</title>
        <authorList>
            <person name="Petersen C."/>
            <person name="Sorensen T."/>
            <person name="Nielsen M.R."/>
            <person name="Sondergaard T.E."/>
            <person name="Sorensen J.L."/>
            <person name="Fitzpatrick D.A."/>
            <person name="Frisvad J.C."/>
            <person name="Nielsen K.L."/>
        </authorList>
    </citation>
    <scope>NUCLEOTIDE SEQUENCE</scope>
    <source>
        <strain evidence="2">IBT 19713</strain>
    </source>
</reference>
<sequence>MARELRLTRARSFRSDWIEKSPISDAPGDSRRTMGKGSSHGCESWPGDRILEQATRGAHRPKCLNGSAGASPVLLSA</sequence>
<dbReference type="EMBL" id="JAPQKS010000004">
    <property type="protein sequence ID" value="KAJ5232238.1"/>
    <property type="molecule type" value="Genomic_DNA"/>
</dbReference>
<organism evidence="2 3">
    <name type="scientific">Penicillium chermesinum</name>
    <dbReference type="NCBI Taxonomy" id="63820"/>
    <lineage>
        <taxon>Eukaryota</taxon>
        <taxon>Fungi</taxon>
        <taxon>Dikarya</taxon>
        <taxon>Ascomycota</taxon>
        <taxon>Pezizomycotina</taxon>
        <taxon>Eurotiomycetes</taxon>
        <taxon>Eurotiomycetidae</taxon>
        <taxon>Eurotiales</taxon>
        <taxon>Aspergillaceae</taxon>
        <taxon>Penicillium</taxon>
    </lineage>
</organism>
<keyword evidence="3" id="KW-1185">Reference proteome</keyword>
<dbReference type="Proteomes" id="UP001150941">
    <property type="component" value="Unassembled WGS sequence"/>
</dbReference>
<evidence type="ECO:0000256" key="1">
    <source>
        <dbReference type="SAM" id="MobiDB-lite"/>
    </source>
</evidence>
<proteinExistence type="predicted"/>
<dbReference type="GeneID" id="83201794"/>
<name>A0A9W9TN54_9EURO</name>
<comment type="caution">
    <text evidence="2">The sequence shown here is derived from an EMBL/GenBank/DDBJ whole genome shotgun (WGS) entry which is preliminary data.</text>
</comment>
<feature type="region of interest" description="Disordered" evidence="1">
    <location>
        <begin position="19"/>
        <end position="77"/>
    </location>
</feature>
<gene>
    <name evidence="2" type="ORF">N7468_005194</name>
</gene>
<dbReference type="RefSeq" id="XP_058330231.1">
    <property type="nucleotide sequence ID" value="XM_058474491.1"/>
</dbReference>
<reference evidence="2" key="1">
    <citation type="submission" date="2022-11" db="EMBL/GenBank/DDBJ databases">
        <authorList>
            <person name="Petersen C."/>
        </authorList>
    </citation>
    <scope>NUCLEOTIDE SEQUENCE</scope>
    <source>
        <strain evidence="2">IBT 19713</strain>
    </source>
</reference>
<evidence type="ECO:0000313" key="3">
    <source>
        <dbReference type="Proteomes" id="UP001150941"/>
    </source>
</evidence>
<protein>
    <submittedName>
        <fullName evidence="2">Uncharacterized protein</fullName>
    </submittedName>
</protein>
<accession>A0A9W9TN54</accession>
<dbReference type="AlphaFoldDB" id="A0A9W9TN54"/>
<evidence type="ECO:0000313" key="2">
    <source>
        <dbReference type="EMBL" id="KAJ5232238.1"/>
    </source>
</evidence>